<sequence length="491" mass="55223">MSLSNLRCGRFAVAGICAGISLFALGGAQAQEPSAVDAAQRSAEMQEQFQELSNAAEKSQFLLSTDDGKGITYADILRDPDNIVLNFRWAKAQMAQGNIRGASATLERILILDPDLAPVRLYYAIIQYRLDSLDIAQTQFEKLRALPISPEVAAQIDQYLDAIKKRRQRLKQSLTVSFGVHYDSNRNSAPTDDERLVLGSLQPITNSEDRHQSDFGYMAAAHYDITYDLGYQAGHDIFAGVTGYYDDQVRLDNLDVGTASFEVGGHWRSPYLTITPTLIQTAAELNNEKFLTSRGARLRADWKIQPDTTLWGQTSYFDERYGATPDSAALPLRSGQRYQGKAGVTYAWDNQNRTTFGMTLARKRAARSFYTYRTVEAELSHTLLLEGGRYILGSFSYGIDRYQNADSLVTGSNPIIRKDYPLRARISYGSNLSNLMKASWFESETGQSIYNFLAPISWSITEEYQATSSNIANYDYDNWRTQFLLSRRWAF</sequence>
<name>A0A367XFF0_9PROT</name>
<dbReference type="OrthoDB" id="7812878at2"/>
<evidence type="ECO:0000313" key="2">
    <source>
        <dbReference type="EMBL" id="RCK52376.1"/>
    </source>
</evidence>
<dbReference type="EMBL" id="JPWH01000004">
    <property type="protein sequence ID" value="RCK52376.1"/>
    <property type="molecule type" value="Genomic_DNA"/>
</dbReference>
<reference evidence="2 3" key="1">
    <citation type="submission" date="2014-07" db="EMBL/GenBank/DDBJ databases">
        <title>Draft genome sequence of Thalassospira profundimaris S25-3-2.</title>
        <authorList>
            <person name="Lai Q."/>
            <person name="Shao Z."/>
        </authorList>
    </citation>
    <scope>NUCLEOTIDE SEQUENCE [LARGE SCALE GENOMIC DNA]</scope>
    <source>
        <strain evidence="2 3">S25-3-2</strain>
    </source>
</reference>
<evidence type="ECO:0000313" key="3">
    <source>
        <dbReference type="Proteomes" id="UP000252517"/>
    </source>
</evidence>
<dbReference type="RefSeq" id="WP_147252994.1">
    <property type="nucleotide sequence ID" value="NZ_JPWH01000004.1"/>
</dbReference>
<feature type="chain" id="PRO_5016852728" description="DUF560 domain-containing protein" evidence="1">
    <location>
        <begin position="31"/>
        <end position="491"/>
    </location>
</feature>
<evidence type="ECO:0000256" key="1">
    <source>
        <dbReference type="SAM" id="SignalP"/>
    </source>
</evidence>
<proteinExistence type="predicted"/>
<keyword evidence="1" id="KW-0732">Signal</keyword>
<organism evidence="2 3">
    <name type="scientific">Thalassospira profundimaris</name>
    <dbReference type="NCBI Taxonomy" id="502049"/>
    <lineage>
        <taxon>Bacteria</taxon>
        <taxon>Pseudomonadati</taxon>
        <taxon>Pseudomonadota</taxon>
        <taxon>Alphaproteobacteria</taxon>
        <taxon>Rhodospirillales</taxon>
        <taxon>Thalassospiraceae</taxon>
        <taxon>Thalassospira</taxon>
    </lineage>
</organism>
<comment type="caution">
    <text evidence="2">The sequence shown here is derived from an EMBL/GenBank/DDBJ whole genome shotgun (WGS) entry which is preliminary data.</text>
</comment>
<feature type="signal peptide" evidence="1">
    <location>
        <begin position="1"/>
        <end position="30"/>
    </location>
</feature>
<protein>
    <recommendedName>
        <fullName evidence="4">DUF560 domain-containing protein</fullName>
    </recommendedName>
</protein>
<gene>
    <name evidence="2" type="ORF">TH25_07720</name>
</gene>
<dbReference type="Gene3D" id="1.25.40.10">
    <property type="entry name" value="Tetratricopeptide repeat domain"/>
    <property type="match status" value="1"/>
</dbReference>
<accession>A0A367XFF0</accession>
<dbReference type="Proteomes" id="UP000252517">
    <property type="component" value="Unassembled WGS sequence"/>
</dbReference>
<dbReference type="InterPro" id="IPR011990">
    <property type="entry name" value="TPR-like_helical_dom_sf"/>
</dbReference>
<dbReference type="AlphaFoldDB" id="A0A367XFF0"/>
<evidence type="ECO:0008006" key="4">
    <source>
        <dbReference type="Google" id="ProtNLM"/>
    </source>
</evidence>
<dbReference type="SUPFAM" id="SSF48452">
    <property type="entry name" value="TPR-like"/>
    <property type="match status" value="1"/>
</dbReference>
<dbReference type="SUPFAM" id="SSF56935">
    <property type="entry name" value="Porins"/>
    <property type="match status" value="1"/>
</dbReference>